<dbReference type="Pfam" id="PF26337">
    <property type="entry name" value="Gtf3_C"/>
    <property type="match status" value="1"/>
</dbReference>
<sequence>LIQEKAHQQSTIFFHPAVTPDVLLNYTSSADYGVSFIEDSCLSYRYCLPNKMFEYLMAGLPVLTSNLFEMKRLVEIEGVGIVAEENTVEGFRKAIELSLNQDYEEIQKNVFSARKKYCWEEQEQVLREIYNVL</sequence>
<reference evidence="2 3" key="1">
    <citation type="journal article" date="2021" name="PeerJ">
        <title>Analysis of 44 Vibrio anguillarum genomes reveals high genetic diversity.</title>
        <authorList>
            <person name="Hansen M.J."/>
            <person name="Dalsgaard I."/>
        </authorList>
    </citation>
    <scope>NUCLEOTIDE SEQUENCE [LARGE SCALE GENOMIC DNA]</scope>
    <source>
        <strain evidence="2 3">040915-1/1B</strain>
    </source>
</reference>
<proteinExistence type="predicted"/>
<feature type="domain" description="Glucosyltransferase 3-like C-terminal" evidence="1">
    <location>
        <begin position="4"/>
        <end position="115"/>
    </location>
</feature>
<organism evidence="2 3">
    <name type="scientific">Vibrio anguillarum</name>
    <name type="common">Listonella anguillarum</name>
    <dbReference type="NCBI Taxonomy" id="55601"/>
    <lineage>
        <taxon>Bacteria</taxon>
        <taxon>Pseudomonadati</taxon>
        <taxon>Pseudomonadota</taxon>
        <taxon>Gammaproteobacteria</taxon>
        <taxon>Vibrionales</taxon>
        <taxon>Vibrionaceae</taxon>
        <taxon>Vibrio</taxon>
    </lineage>
</organism>
<evidence type="ECO:0000313" key="3">
    <source>
        <dbReference type="Proteomes" id="UP000726136"/>
    </source>
</evidence>
<feature type="non-terminal residue" evidence="2">
    <location>
        <position position="1"/>
    </location>
</feature>
<dbReference type="Proteomes" id="UP000726136">
    <property type="component" value="Unassembled WGS sequence"/>
</dbReference>
<dbReference type="InterPro" id="IPR058592">
    <property type="entry name" value="Gtf3_C"/>
</dbReference>
<dbReference type="Gene3D" id="3.40.50.2000">
    <property type="entry name" value="Glycogen Phosphorylase B"/>
    <property type="match status" value="1"/>
</dbReference>
<name>A0ABR9ZF74_VIBAN</name>
<accession>A0ABR9ZF74</accession>
<protein>
    <submittedName>
        <fullName evidence="2">Glycosyltransferase</fullName>
    </submittedName>
</protein>
<dbReference type="EMBL" id="RDPI01001420">
    <property type="protein sequence ID" value="MBF4377114.1"/>
    <property type="molecule type" value="Genomic_DNA"/>
</dbReference>
<keyword evidence="3" id="KW-1185">Reference proteome</keyword>
<comment type="caution">
    <text evidence="2">The sequence shown here is derived from an EMBL/GenBank/DDBJ whole genome shotgun (WGS) entry which is preliminary data.</text>
</comment>
<dbReference type="SUPFAM" id="SSF53756">
    <property type="entry name" value="UDP-Glycosyltransferase/glycogen phosphorylase"/>
    <property type="match status" value="1"/>
</dbReference>
<evidence type="ECO:0000259" key="1">
    <source>
        <dbReference type="Pfam" id="PF26337"/>
    </source>
</evidence>
<evidence type="ECO:0000313" key="2">
    <source>
        <dbReference type="EMBL" id="MBF4377114.1"/>
    </source>
</evidence>
<gene>
    <name evidence="2" type="ORF">EAY46_29505</name>
</gene>